<dbReference type="OrthoDB" id="446113at2759"/>
<comment type="caution">
    <text evidence="4">The sequence shown here is derived from an EMBL/GenBank/DDBJ whole genome shotgun (WGS) entry which is preliminary data.</text>
</comment>
<name>A0A2N5SZV6_9BASI</name>
<evidence type="ECO:0000313" key="4">
    <source>
        <dbReference type="EMBL" id="PLW18766.1"/>
    </source>
</evidence>
<keyword evidence="1" id="KW-0694">RNA-binding</keyword>
<dbReference type="EMBL" id="PGCJ01000825">
    <property type="protein sequence ID" value="PLW18766.1"/>
    <property type="molecule type" value="Genomic_DNA"/>
</dbReference>
<dbReference type="Proteomes" id="UP000235388">
    <property type="component" value="Unassembled WGS sequence"/>
</dbReference>
<proteinExistence type="predicted"/>
<dbReference type="SUPFAM" id="SSF54928">
    <property type="entry name" value="RNA-binding domain, RBD"/>
    <property type="match status" value="1"/>
</dbReference>
<dbReference type="InterPro" id="IPR000504">
    <property type="entry name" value="RRM_dom"/>
</dbReference>
<evidence type="ECO:0000259" key="3">
    <source>
        <dbReference type="PROSITE" id="PS50102"/>
    </source>
</evidence>
<dbReference type="Pfam" id="PF00076">
    <property type="entry name" value="RRM_1"/>
    <property type="match status" value="1"/>
</dbReference>
<sequence>MTRVHNALQSETAIYNIPPQILPAALGSSLAHRNSLPQGYTMGSSGTLPSPIGVPSVNSTHSYHPAYSPYNGCPIPIPAAAPFNPAPFVSMPPISYPENALNDDPTSTTVFVAGLPPCITEEALKTFFQNFGEIAYVKIPPNKGYGFVKYNKREDAKQAIIKMNDFPIHEKSRIRLSWGRSLGDKKVEYVKKLSSTLGISFESVWKIVQGQDPAAIKQIVSTVCGRSVGQPYEPSSLSPTNGLDQLHHVENYFSEFTPAVQSNASSIHAFPSGLSNRTIPGLTARTEAANFPITHDAAATGELTEGFRQRSTPSGKLETSLPFNSRPKALSQGSGSASLPPPSWAMRHSWQELFPSEKISQPVESPTSSVEGIRYPEVSTSRRATIPSAKSFTFPYDHMPSTQFSHARSPGSALLSSSQASSMDSLDASSFEVNNTVKENIPIVREKEEYHLGCDEFLHELLEGEGPKGVPFDHQPSGFQKSDSCHFPAEATVPDLYMWSAPSIAKSSPLSEKDGSDWARTFLGSQSTSEIQTVKNIFDSAFETSNQLHQTRETDDCRNDTPSTRLDTWSFPSYAGHASRITKSQLADPPPKLSPVLDTGIKLLDNFYTLSL</sequence>
<keyword evidence="5" id="KW-1185">Reference proteome</keyword>
<evidence type="ECO:0000256" key="1">
    <source>
        <dbReference type="PROSITE-ProRule" id="PRU00176"/>
    </source>
</evidence>
<evidence type="ECO:0000256" key="2">
    <source>
        <dbReference type="SAM" id="MobiDB-lite"/>
    </source>
</evidence>
<dbReference type="InterPro" id="IPR012677">
    <property type="entry name" value="Nucleotide-bd_a/b_plait_sf"/>
</dbReference>
<dbReference type="PANTHER" id="PTHR23140:SF0">
    <property type="entry name" value="U2 SNRNP-ASSOCIATED SURP MOTIF-CONTAINING PROTEIN"/>
    <property type="match status" value="1"/>
</dbReference>
<dbReference type="GO" id="GO:0003723">
    <property type="term" value="F:RNA binding"/>
    <property type="evidence" value="ECO:0007669"/>
    <property type="project" value="UniProtKB-UniRule"/>
</dbReference>
<feature type="region of interest" description="Disordered" evidence="2">
    <location>
        <begin position="300"/>
        <end position="342"/>
    </location>
</feature>
<feature type="domain" description="RRM" evidence="3">
    <location>
        <begin position="108"/>
        <end position="181"/>
    </location>
</feature>
<dbReference type="PANTHER" id="PTHR23140">
    <property type="entry name" value="RNA PROCESSING PROTEIN LD23810P"/>
    <property type="match status" value="1"/>
</dbReference>
<accession>A0A2N5SZV6</accession>
<dbReference type="PROSITE" id="PS50102">
    <property type="entry name" value="RRM"/>
    <property type="match status" value="1"/>
</dbReference>
<reference evidence="4 5" key="1">
    <citation type="submission" date="2017-11" db="EMBL/GenBank/DDBJ databases">
        <title>De novo assembly and phasing of dikaryotic genomes from two isolates of Puccinia coronata f. sp. avenae, the causal agent of oat crown rust.</title>
        <authorList>
            <person name="Miller M.E."/>
            <person name="Zhang Y."/>
            <person name="Omidvar V."/>
            <person name="Sperschneider J."/>
            <person name="Schwessinger B."/>
            <person name="Raley C."/>
            <person name="Palmer J.M."/>
            <person name="Garnica D."/>
            <person name="Upadhyaya N."/>
            <person name="Rathjen J."/>
            <person name="Taylor J.M."/>
            <person name="Park R.F."/>
            <person name="Dodds P.N."/>
            <person name="Hirsch C.D."/>
            <person name="Kianian S.F."/>
            <person name="Figueroa M."/>
        </authorList>
    </citation>
    <scope>NUCLEOTIDE SEQUENCE [LARGE SCALE GENOMIC DNA]</scope>
    <source>
        <strain evidence="4">12NC29</strain>
    </source>
</reference>
<dbReference type="STRING" id="200324.A0A2N5SZV6"/>
<dbReference type="AlphaFoldDB" id="A0A2N5SZV6"/>
<protein>
    <recommendedName>
        <fullName evidence="3">RRM domain-containing protein</fullName>
    </recommendedName>
</protein>
<organism evidence="4 5">
    <name type="scientific">Puccinia coronata f. sp. avenae</name>
    <dbReference type="NCBI Taxonomy" id="200324"/>
    <lineage>
        <taxon>Eukaryota</taxon>
        <taxon>Fungi</taxon>
        <taxon>Dikarya</taxon>
        <taxon>Basidiomycota</taxon>
        <taxon>Pucciniomycotina</taxon>
        <taxon>Pucciniomycetes</taxon>
        <taxon>Pucciniales</taxon>
        <taxon>Pucciniaceae</taxon>
        <taxon>Puccinia</taxon>
    </lineage>
</organism>
<dbReference type="InterPro" id="IPR051485">
    <property type="entry name" value="SR-CTD_assoc_factor"/>
</dbReference>
<gene>
    <name evidence="4" type="ORF">PCANC_10908</name>
</gene>
<evidence type="ECO:0000313" key="5">
    <source>
        <dbReference type="Proteomes" id="UP000235388"/>
    </source>
</evidence>
<dbReference type="InterPro" id="IPR035979">
    <property type="entry name" value="RBD_domain_sf"/>
</dbReference>
<dbReference type="GO" id="GO:0005634">
    <property type="term" value="C:nucleus"/>
    <property type="evidence" value="ECO:0007669"/>
    <property type="project" value="TreeGrafter"/>
</dbReference>
<dbReference type="SMART" id="SM00360">
    <property type="entry name" value="RRM"/>
    <property type="match status" value="1"/>
</dbReference>
<dbReference type="Gene3D" id="3.30.70.330">
    <property type="match status" value="1"/>
</dbReference>